<gene>
    <name evidence="1" type="ORF">MSG28_005494</name>
</gene>
<name>A0ACC0KZ99_CHOFU</name>
<sequence length="162" mass="18206">MSNMLKCSAPECCSNTRDNPNLKFYDLKTMRARLAERLAVLNRWNVFNNLMFGASSTSRNICENHFPNNETPESDAALCFQNDLRIRQVKVKNSSTQTSTTPSRETRAITIRIPSSQTPQLLIISNANPEFQARLVPESDANPEAMDAGKDLPANFTNPRSR</sequence>
<accession>A0ACC0KZ99</accession>
<dbReference type="Proteomes" id="UP001064048">
    <property type="component" value="Chromosome 9"/>
</dbReference>
<evidence type="ECO:0000313" key="1">
    <source>
        <dbReference type="EMBL" id="KAI8441808.1"/>
    </source>
</evidence>
<dbReference type="EMBL" id="CM046109">
    <property type="protein sequence ID" value="KAI8441808.1"/>
    <property type="molecule type" value="Genomic_DNA"/>
</dbReference>
<keyword evidence="2" id="KW-1185">Reference proteome</keyword>
<comment type="caution">
    <text evidence="1">The sequence shown here is derived from an EMBL/GenBank/DDBJ whole genome shotgun (WGS) entry which is preliminary data.</text>
</comment>
<evidence type="ECO:0000313" key="2">
    <source>
        <dbReference type="Proteomes" id="UP001064048"/>
    </source>
</evidence>
<proteinExistence type="predicted"/>
<reference evidence="1 2" key="1">
    <citation type="journal article" date="2022" name="Genome Biol. Evol.">
        <title>The Spruce Budworm Genome: Reconstructing the Evolutionary History of Antifreeze Proteins.</title>
        <authorList>
            <person name="Beliveau C."/>
            <person name="Gagne P."/>
            <person name="Picq S."/>
            <person name="Vernygora O."/>
            <person name="Keeling C.I."/>
            <person name="Pinkney K."/>
            <person name="Doucet D."/>
            <person name="Wen F."/>
            <person name="Johnston J.S."/>
            <person name="Maaroufi H."/>
            <person name="Boyle B."/>
            <person name="Laroche J."/>
            <person name="Dewar K."/>
            <person name="Juretic N."/>
            <person name="Blackburn G."/>
            <person name="Nisole A."/>
            <person name="Brunet B."/>
            <person name="Brandao M."/>
            <person name="Lumley L."/>
            <person name="Duan J."/>
            <person name="Quan G."/>
            <person name="Lucarotti C.J."/>
            <person name="Roe A.D."/>
            <person name="Sperling F.A.H."/>
            <person name="Levesque R.C."/>
            <person name="Cusson M."/>
        </authorList>
    </citation>
    <scope>NUCLEOTIDE SEQUENCE [LARGE SCALE GENOMIC DNA]</scope>
    <source>
        <strain evidence="1">Glfc:IPQL:Cfum</strain>
    </source>
</reference>
<protein>
    <submittedName>
        <fullName evidence="1">Uncharacterized protein</fullName>
    </submittedName>
</protein>
<organism evidence="1 2">
    <name type="scientific">Choristoneura fumiferana</name>
    <name type="common">Spruce budworm moth</name>
    <name type="synonym">Archips fumiferana</name>
    <dbReference type="NCBI Taxonomy" id="7141"/>
    <lineage>
        <taxon>Eukaryota</taxon>
        <taxon>Metazoa</taxon>
        <taxon>Ecdysozoa</taxon>
        <taxon>Arthropoda</taxon>
        <taxon>Hexapoda</taxon>
        <taxon>Insecta</taxon>
        <taxon>Pterygota</taxon>
        <taxon>Neoptera</taxon>
        <taxon>Endopterygota</taxon>
        <taxon>Lepidoptera</taxon>
        <taxon>Glossata</taxon>
        <taxon>Ditrysia</taxon>
        <taxon>Tortricoidea</taxon>
        <taxon>Tortricidae</taxon>
        <taxon>Tortricinae</taxon>
        <taxon>Choristoneura</taxon>
    </lineage>
</organism>